<dbReference type="GO" id="GO:0003887">
    <property type="term" value="F:DNA-directed DNA polymerase activity"/>
    <property type="evidence" value="ECO:0007669"/>
    <property type="project" value="UniProtKB-EC"/>
</dbReference>
<organism evidence="17 18">
    <name type="scientific">Ignatzschineria rhizosphaerae</name>
    <dbReference type="NCBI Taxonomy" id="2923279"/>
    <lineage>
        <taxon>Bacteria</taxon>
        <taxon>Pseudomonadati</taxon>
        <taxon>Pseudomonadota</taxon>
        <taxon>Gammaproteobacteria</taxon>
        <taxon>Cardiobacteriales</taxon>
        <taxon>Ignatzschineriaceae</taxon>
        <taxon>Ignatzschineria</taxon>
    </lineage>
</organism>
<evidence type="ECO:0000256" key="13">
    <source>
        <dbReference type="ARBA" id="ARBA00023204"/>
    </source>
</evidence>
<dbReference type="SUPFAM" id="SSF56672">
    <property type="entry name" value="DNA/RNA polymerases"/>
    <property type="match status" value="1"/>
</dbReference>
<feature type="binding site" evidence="15">
    <location>
        <position position="12"/>
    </location>
    <ligand>
        <name>Mg(2+)</name>
        <dbReference type="ChEBI" id="CHEBI:18420"/>
    </ligand>
</feature>
<keyword evidence="13 15" id="KW-0234">DNA repair</keyword>
<evidence type="ECO:0000313" key="17">
    <source>
        <dbReference type="EMBL" id="UNM97382.1"/>
    </source>
</evidence>
<dbReference type="NCBIfam" id="NF010731">
    <property type="entry name" value="PRK14133.1"/>
    <property type="match status" value="1"/>
</dbReference>
<evidence type="ECO:0000256" key="5">
    <source>
        <dbReference type="ARBA" id="ARBA00022679"/>
    </source>
</evidence>
<keyword evidence="4 15" id="KW-0963">Cytoplasm</keyword>
<dbReference type="SUPFAM" id="SSF100879">
    <property type="entry name" value="Lesion bypass DNA polymerase (Y-family), little finger domain"/>
    <property type="match status" value="1"/>
</dbReference>
<dbReference type="NCBIfam" id="NF002677">
    <property type="entry name" value="PRK02406.1"/>
    <property type="match status" value="1"/>
</dbReference>
<evidence type="ECO:0000313" key="18">
    <source>
        <dbReference type="Proteomes" id="UP000829542"/>
    </source>
</evidence>
<evidence type="ECO:0000256" key="9">
    <source>
        <dbReference type="ARBA" id="ARBA00022763"/>
    </source>
</evidence>
<evidence type="ECO:0000256" key="8">
    <source>
        <dbReference type="ARBA" id="ARBA00022723"/>
    </source>
</evidence>
<protein>
    <recommendedName>
        <fullName evidence="15">DNA polymerase IV</fullName>
        <shortName evidence="15">Pol IV</shortName>
        <ecNumber evidence="15">2.7.7.7</ecNumber>
    </recommendedName>
</protein>
<dbReference type="InterPro" id="IPR043502">
    <property type="entry name" value="DNA/RNA_pol_sf"/>
</dbReference>
<dbReference type="EMBL" id="CP093379">
    <property type="protein sequence ID" value="UNM97382.1"/>
    <property type="molecule type" value="Genomic_DNA"/>
</dbReference>
<keyword evidence="18" id="KW-1185">Reference proteome</keyword>
<dbReference type="PANTHER" id="PTHR11076:SF33">
    <property type="entry name" value="DNA POLYMERASE KAPPA"/>
    <property type="match status" value="1"/>
</dbReference>
<dbReference type="PROSITE" id="PS50173">
    <property type="entry name" value="UMUC"/>
    <property type="match status" value="1"/>
</dbReference>
<sequence length="365" mass="41541">MIQLARKIIHVDMDAFYASVEQHDHLEYRGKPLVVGFSEGRGVIAAASYEARKYGIHSALPTKKALELCPHLIFAAPRFSRYREVSQAIRKIFYEYTPLVEPLSLDEAFLDVTDNLKGIDSAEQIALEIKEKIFNTLGLTASAGVSYNKFLAKIASDVNKPNGLFIITESNTLPFLKTLRIEDFFGVGKVTAKKMHELGIKTGHDLYQMPKETLIHHFGKAGKSYYHYARGIDHRMVDPFQPQKSLGVEETFFDDLTLKEEIIEELEIVAKELITRSIQSQFLGRNCTLKIRYRDFTQISRSQTTHFPLGHNLEELWQVTLLLLENIQLKPQKGIRLIGLSIANIDLEKEALNNELNQLQIPLIS</sequence>
<evidence type="ECO:0000256" key="11">
    <source>
        <dbReference type="ARBA" id="ARBA00022932"/>
    </source>
</evidence>
<dbReference type="EC" id="2.7.7.7" evidence="15"/>
<dbReference type="InterPro" id="IPR043128">
    <property type="entry name" value="Rev_trsase/Diguanyl_cyclase"/>
</dbReference>
<comment type="catalytic activity">
    <reaction evidence="14 15">
        <text>DNA(n) + a 2'-deoxyribonucleoside 5'-triphosphate = DNA(n+1) + diphosphate</text>
        <dbReference type="Rhea" id="RHEA:22508"/>
        <dbReference type="Rhea" id="RHEA-COMP:17339"/>
        <dbReference type="Rhea" id="RHEA-COMP:17340"/>
        <dbReference type="ChEBI" id="CHEBI:33019"/>
        <dbReference type="ChEBI" id="CHEBI:61560"/>
        <dbReference type="ChEBI" id="CHEBI:173112"/>
        <dbReference type="EC" id="2.7.7.7"/>
    </reaction>
</comment>
<keyword evidence="12 15" id="KW-0238">DNA-binding</keyword>
<dbReference type="InterPro" id="IPR001126">
    <property type="entry name" value="UmuC"/>
</dbReference>
<reference evidence="17 18" key="1">
    <citation type="submission" date="2022-03" db="EMBL/GenBank/DDBJ databases">
        <title>Ignatzschineria rhizosphaerae HR5S32.</title>
        <authorList>
            <person name="Sun J.Q."/>
            <person name="Feng J.Y."/>
        </authorList>
    </citation>
    <scope>NUCLEOTIDE SEQUENCE [LARGE SCALE GENOMIC DNA]</scope>
    <source>
        <strain evidence="17 18">HR5S32</strain>
    </source>
</reference>
<evidence type="ECO:0000256" key="6">
    <source>
        <dbReference type="ARBA" id="ARBA00022695"/>
    </source>
</evidence>
<evidence type="ECO:0000256" key="10">
    <source>
        <dbReference type="ARBA" id="ARBA00022842"/>
    </source>
</evidence>
<dbReference type="Gene3D" id="3.30.1490.100">
    <property type="entry name" value="DNA polymerase, Y-family, little finger domain"/>
    <property type="match status" value="1"/>
</dbReference>
<dbReference type="Gene3D" id="1.10.150.20">
    <property type="entry name" value="5' to 3' exonuclease, C-terminal subdomain"/>
    <property type="match status" value="1"/>
</dbReference>
<dbReference type="InterPro" id="IPR022880">
    <property type="entry name" value="DNApol_IV"/>
</dbReference>
<dbReference type="HAMAP" id="MF_01113">
    <property type="entry name" value="DNApol_IV"/>
    <property type="match status" value="1"/>
</dbReference>
<dbReference type="Gene3D" id="3.40.1170.60">
    <property type="match status" value="1"/>
</dbReference>
<evidence type="ECO:0000259" key="16">
    <source>
        <dbReference type="PROSITE" id="PS50173"/>
    </source>
</evidence>
<keyword evidence="11 15" id="KW-0239">DNA-directed DNA polymerase</keyword>
<comment type="subcellular location">
    <subcellularLocation>
        <location evidence="1 15">Cytoplasm</location>
    </subcellularLocation>
</comment>
<comment type="subunit">
    <text evidence="15">Monomer.</text>
</comment>
<dbReference type="Pfam" id="PF11799">
    <property type="entry name" value="IMS_C"/>
    <property type="match status" value="1"/>
</dbReference>
<keyword evidence="10 15" id="KW-0460">Magnesium</keyword>
<proteinExistence type="inferred from homology"/>
<comment type="cofactor">
    <cofactor evidence="15">
        <name>Mg(2+)</name>
        <dbReference type="ChEBI" id="CHEBI:18420"/>
    </cofactor>
    <text evidence="15">Binds 2 magnesium ions per subunit.</text>
</comment>
<comment type="similarity">
    <text evidence="2 15">Belongs to the DNA polymerase type-Y family.</text>
</comment>
<evidence type="ECO:0000256" key="2">
    <source>
        <dbReference type="ARBA" id="ARBA00010945"/>
    </source>
</evidence>
<name>A0ABY3X7D4_9GAMM</name>
<dbReference type="Pfam" id="PF21999">
    <property type="entry name" value="IMS_HHH_1"/>
    <property type="match status" value="1"/>
</dbReference>
<evidence type="ECO:0000256" key="1">
    <source>
        <dbReference type="ARBA" id="ARBA00004496"/>
    </source>
</evidence>
<dbReference type="InterPro" id="IPR036775">
    <property type="entry name" value="DNA_pol_Y-fam_lit_finger_sf"/>
</dbReference>
<evidence type="ECO:0000256" key="15">
    <source>
        <dbReference type="HAMAP-Rule" id="MF_01113"/>
    </source>
</evidence>
<evidence type="ECO:0000256" key="4">
    <source>
        <dbReference type="ARBA" id="ARBA00022490"/>
    </source>
</evidence>
<keyword evidence="6 15" id="KW-0548">Nucleotidyltransferase</keyword>
<feature type="domain" description="UmuC" evidence="16">
    <location>
        <begin position="8"/>
        <end position="188"/>
    </location>
</feature>
<gene>
    <name evidence="15 17" type="primary">dinB</name>
    <name evidence="17" type="ORF">MMG00_05920</name>
</gene>
<dbReference type="PANTHER" id="PTHR11076">
    <property type="entry name" value="DNA REPAIR POLYMERASE UMUC / TRANSFERASE FAMILY MEMBER"/>
    <property type="match status" value="1"/>
</dbReference>
<dbReference type="RefSeq" id="WP_242152791.1">
    <property type="nucleotide sequence ID" value="NZ_CP093379.1"/>
</dbReference>
<feature type="site" description="Substrate discrimination" evidence="15">
    <location>
        <position position="17"/>
    </location>
</feature>
<keyword evidence="8 15" id="KW-0479">Metal-binding</keyword>
<keyword evidence="9 15" id="KW-0227">DNA damage</keyword>
<keyword evidence="7 15" id="KW-0235">DNA replication</keyword>
<keyword evidence="5 15" id="KW-0808">Transferase</keyword>
<feature type="active site" evidence="15">
    <location>
        <position position="107"/>
    </location>
</feature>
<comment type="function">
    <text evidence="15">Poorly processive, error-prone DNA polymerase involved in untargeted mutagenesis. Copies undamaged DNA at stalled replication forks, which arise in vivo from mismatched or misaligned primer ends. These misaligned primers can be extended by PolIV. Exhibits no 3'-5' exonuclease (proofreading) activity. May be involved in translesional synthesis, in conjunction with the beta clamp from PolIII.</text>
</comment>
<accession>A0ABY3X7D4</accession>
<evidence type="ECO:0000256" key="3">
    <source>
        <dbReference type="ARBA" id="ARBA00022457"/>
    </source>
</evidence>
<dbReference type="InterPro" id="IPR050116">
    <property type="entry name" value="DNA_polymerase-Y"/>
</dbReference>
<feature type="binding site" evidence="15">
    <location>
        <position position="106"/>
    </location>
    <ligand>
        <name>Mg(2+)</name>
        <dbReference type="ChEBI" id="CHEBI:18420"/>
    </ligand>
</feature>
<dbReference type="InterPro" id="IPR017961">
    <property type="entry name" value="DNA_pol_Y-fam_little_finger"/>
</dbReference>
<dbReference type="InterPro" id="IPR053848">
    <property type="entry name" value="IMS_HHH_1"/>
</dbReference>
<dbReference type="Gene3D" id="3.30.70.270">
    <property type="match status" value="1"/>
</dbReference>
<dbReference type="Proteomes" id="UP000829542">
    <property type="component" value="Chromosome"/>
</dbReference>
<evidence type="ECO:0000256" key="7">
    <source>
        <dbReference type="ARBA" id="ARBA00022705"/>
    </source>
</evidence>
<dbReference type="CDD" id="cd03586">
    <property type="entry name" value="PolY_Pol_IV_kappa"/>
    <property type="match status" value="1"/>
</dbReference>
<dbReference type="Pfam" id="PF00817">
    <property type="entry name" value="IMS"/>
    <property type="match status" value="1"/>
</dbReference>
<keyword evidence="3 15" id="KW-0515">Mutator protein</keyword>
<evidence type="ECO:0000256" key="12">
    <source>
        <dbReference type="ARBA" id="ARBA00023125"/>
    </source>
</evidence>
<evidence type="ECO:0000256" key="14">
    <source>
        <dbReference type="ARBA" id="ARBA00049244"/>
    </source>
</evidence>